<dbReference type="EMBL" id="CADCUE010000062">
    <property type="protein sequence ID" value="CAA9321211.1"/>
    <property type="molecule type" value="Genomic_DNA"/>
</dbReference>
<feature type="region of interest" description="Disordered" evidence="1">
    <location>
        <begin position="1"/>
        <end position="118"/>
    </location>
</feature>
<dbReference type="AlphaFoldDB" id="A0A6J4L4J7"/>
<accession>A0A6J4L4J7</accession>
<protein>
    <submittedName>
        <fullName evidence="2">Uncharacterized protein</fullName>
    </submittedName>
</protein>
<feature type="non-terminal residue" evidence="2">
    <location>
        <position position="118"/>
    </location>
</feature>
<feature type="compositionally biased region" description="Basic residues" evidence="1">
    <location>
        <begin position="99"/>
        <end position="108"/>
    </location>
</feature>
<evidence type="ECO:0000313" key="2">
    <source>
        <dbReference type="EMBL" id="CAA9321211.1"/>
    </source>
</evidence>
<evidence type="ECO:0000256" key="1">
    <source>
        <dbReference type="SAM" id="MobiDB-lite"/>
    </source>
</evidence>
<name>A0A6J4L4J7_9ACTN</name>
<gene>
    <name evidence="2" type="ORF">AVDCRST_MAG16-794</name>
</gene>
<feature type="compositionally biased region" description="Low complexity" evidence="1">
    <location>
        <begin position="1"/>
        <end position="21"/>
    </location>
</feature>
<feature type="non-terminal residue" evidence="2">
    <location>
        <position position="1"/>
    </location>
</feature>
<feature type="compositionally biased region" description="Basic residues" evidence="1">
    <location>
        <begin position="37"/>
        <end position="56"/>
    </location>
</feature>
<proteinExistence type="predicted"/>
<sequence>AAVDPSSSRLPSACRPAAAAAGRRDGRRQPRSWSLHHGVRRAGRRDRPSPARRARARAAPDEPPRGGGPARRPLRRQPRPRTGRGRRRGRAGGVSTRPPRARGVRRRCSGPPDYGGAV</sequence>
<feature type="compositionally biased region" description="Basic residues" evidence="1">
    <location>
        <begin position="72"/>
        <end position="90"/>
    </location>
</feature>
<organism evidence="2">
    <name type="scientific">uncultured Frankineae bacterium</name>
    <dbReference type="NCBI Taxonomy" id="437475"/>
    <lineage>
        <taxon>Bacteria</taxon>
        <taxon>Bacillati</taxon>
        <taxon>Actinomycetota</taxon>
        <taxon>Actinomycetes</taxon>
        <taxon>Frankiales</taxon>
        <taxon>environmental samples</taxon>
    </lineage>
</organism>
<reference evidence="2" key="1">
    <citation type="submission" date="2020-02" db="EMBL/GenBank/DDBJ databases">
        <authorList>
            <person name="Meier V. D."/>
        </authorList>
    </citation>
    <scope>NUCLEOTIDE SEQUENCE</scope>
    <source>
        <strain evidence="2">AVDCRST_MAG16</strain>
    </source>
</reference>